<dbReference type="AlphaFoldDB" id="A0A1I4ZWC1"/>
<evidence type="ECO:0000256" key="1">
    <source>
        <dbReference type="SAM" id="Phobius"/>
    </source>
</evidence>
<proteinExistence type="predicted"/>
<organism evidence="2 3">
    <name type="scientific">Mycetocola miduiensis</name>
    <dbReference type="NCBI Taxonomy" id="995034"/>
    <lineage>
        <taxon>Bacteria</taxon>
        <taxon>Bacillati</taxon>
        <taxon>Actinomycetota</taxon>
        <taxon>Actinomycetes</taxon>
        <taxon>Micrococcales</taxon>
        <taxon>Microbacteriaceae</taxon>
        <taxon>Mycetocola</taxon>
    </lineage>
</organism>
<keyword evidence="3" id="KW-1185">Reference proteome</keyword>
<protein>
    <submittedName>
        <fullName evidence="2">Uncharacterized protein</fullName>
    </submittedName>
</protein>
<keyword evidence="1" id="KW-0812">Transmembrane</keyword>
<dbReference type="STRING" id="995034.SAMN05216219_1136"/>
<gene>
    <name evidence="2" type="ORF">SAMN05216219_1136</name>
</gene>
<feature type="transmembrane region" description="Helical" evidence="1">
    <location>
        <begin position="20"/>
        <end position="46"/>
    </location>
</feature>
<accession>A0A1I4ZWC1</accession>
<evidence type="ECO:0000313" key="3">
    <source>
        <dbReference type="Proteomes" id="UP000198867"/>
    </source>
</evidence>
<evidence type="ECO:0000313" key="2">
    <source>
        <dbReference type="EMBL" id="SFN54507.1"/>
    </source>
</evidence>
<dbReference type="Proteomes" id="UP000198867">
    <property type="component" value="Unassembled WGS sequence"/>
</dbReference>
<reference evidence="3" key="1">
    <citation type="submission" date="2016-10" db="EMBL/GenBank/DDBJ databases">
        <authorList>
            <person name="Varghese N."/>
            <person name="Submissions S."/>
        </authorList>
    </citation>
    <scope>NUCLEOTIDE SEQUENCE [LARGE SCALE GENOMIC DNA]</scope>
    <source>
        <strain evidence="3">CGMCC 1.11101</strain>
    </source>
</reference>
<name>A0A1I4ZWC1_9MICO</name>
<sequence>MVSRAPATALVGSPVLLDRVGIVEVALAVTAVLMDLFIPALVLLVLGACSLALRRQGPATLGVSTETRWQKWPHRLRF</sequence>
<dbReference type="EMBL" id="FOVM01000002">
    <property type="protein sequence ID" value="SFN54507.1"/>
    <property type="molecule type" value="Genomic_DNA"/>
</dbReference>
<keyword evidence="1" id="KW-1133">Transmembrane helix</keyword>
<keyword evidence="1" id="KW-0472">Membrane</keyword>